<dbReference type="InterPro" id="IPR036291">
    <property type="entry name" value="NAD(P)-bd_dom_sf"/>
</dbReference>
<dbReference type="Gene3D" id="3.90.180.10">
    <property type="entry name" value="Medium-chain alcohol dehydrogenases, catalytic domain"/>
    <property type="match status" value="2"/>
</dbReference>
<dbReference type="GeneID" id="66099610"/>
<dbReference type="SUPFAM" id="SSF51735">
    <property type="entry name" value="NAD(P)-binding Rossmann-fold domains"/>
    <property type="match status" value="1"/>
</dbReference>
<keyword evidence="3" id="KW-1185">Reference proteome</keyword>
<dbReference type="OrthoDB" id="9930022at2759"/>
<feature type="domain" description="Enoyl reductase (ER)" evidence="1">
    <location>
        <begin position="35"/>
        <end position="285"/>
    </location>
</feature>
<dbReference type="GO" id="GO:0016491">
    <property type="term" value="F:oxidoreductase activity"/>
    <property type="evidence" value="ECO:0007669"/>
    <property type="project" value="InterPro"/>
</dbReference>
<dbReference type="SMART" id="SM00829">
    <property type="entry name" value="PKS_ER"/>
    <property type="match status" value="1"/>
</dbReference>
<sequence>MSVVLRLPTVFFFGSPQNDCANANRHTLVLLPHSRILHQSHLAEYPSPLPALKSTCVLVKIYAVSLQYRDLLIALLDNLVPRSLTESAPILRWTFLDGDVDEDTLDRALGGGRQGVLTEYRDFPAHALVKIPEHLSYEEASTLPCATLTALGATQAVFGLQFAIASGATAIATSSSDAKLAIVKTLGAAHTEVLRLTDGWGVDHVLEVGGSGKSVVTGHVHMIGFVSQKTTIALTNIIGLCIRKVVTLREVLIGSLAQFESMNSLLPVDAYAYMESQKHVGKVLIRVYIVTIQTKKKLCYLEQPQSKGIKETSVLPRRSGRHVTGTASWGSLESWPPSARDFAASPNSFTISLVIIIHIDYDTLVVLSRSWILQQSRSTSIPASEPLIKVHAVSLQLPGWPDFLDTSLGGGLHGVLAEYRDFPGCVRGFRTWPIRCGVFDARHKPVNRDRP</sequence>
<reference evidence="2" key="1">
    <citation type="submission" date="2020-11" db="EMBL/GenBank/DDBJ databases">
        <title>Adaptations for nitrogen fixation in a non-lichenized fungal sporocarp promotes dispersal by wood-feeding termites.</title>
        <authorList>
            <consortium name="DOE Joint Genome Institute"/>
            <person name="Koch R.A."/>
            <person name="Yoon G."/>
            <person name="Arayal U."/>
            <person name="Lail K."/>
            <person name="Amirebrahimi M."/>
            <person name="Labutti K."/>
            <person name="Lipzen A."/>
            <person name="Riley R."/>
            <person name="Barry K."/>
            <person name="Henrissat B."/>
            <person name="Grigoriev I.V."/>
            <person name="Herr J.R."/>
            <person name="Aime M.C."/>
        </authorList>
    </citation>
    <scope>NUCLEOTIDE SEQUENCE</scope>
    <source>
        <strain evidence="2">MCA 3950</strain>
    </source>
</reference>
<accession>A0A9P7VQA2</accession>
<protein>
    <recommendedName>
        <fullName evidence="1">Enoyl reductase (ER) domain-containing protein</fullName>
    </recommendedName>
</protein>
<organism evidence="2 3">
    <name type="scientific">Guyanagaster necrorhizus</name>
    <dbReference type="NCBI Taxonomy" id="856835"/>
    <lineage>
        <taxon>Eukaryota</taxon>
        <taxon>Fungi</taxon>
        <taxon>Dikarya</taxon>
        <taxon>Basidiomycota</taxon>
        <taxon>Agaricomycotina</taxon>
        <taxon>Agaricomycetes</taxon>
        <taxon>Agaricomycetidae</taxon>
        <taxon>Agaricales</taxon>
        <taxon>Marasmiineae</taxon>
        <taxon>Physalacriaceae</taxon>
        <taxon>Guyanagaster</taxon>
    </lineage>
</organism>
<dbReference type="PANTHER" id="PTHR45033:SF2">
    <property type="entry name" value="ZINC-TYPE ALCOHOL DEHYDROGENASE-LIKE PROTEIN C1773.06C"/>
    <property type="match status" value="1"/>
</dbReference>
<gene>
    <name evidence="2" type="ORF">BT62DRAFT_1007194</name>
</gene>
<dbReference type="CDD" id="cd08276">
    <property type="entry name" value="MDR7"/>
    <property type="match status" value="1"/>
</dbReference>
<dbReference type="PANTHER" id="PTHR45033">
    <property type="match status" value="1"/>
</dbReference>
<evidence type="ECO:0000259" key="1">
    <source>
        <dbReference type="SMART" id="SM00829"/>
    </source>
</evidence>
<proteinExistence type="predicted"/>
<dbReference type="Proteomes" id="UP000812287">
    <property type="component" value="Unassembled WGS sequence"/>
</dbReference>
<dbReference type="InterPro" id="IPR011032">
    <property type="entry name" value="GroES-like_sf"/>
</dbReference>
<dbReference type="SUPFAM" id="SSF50129">
    <property type="entry name" value="GroES-like"/>
    <property type="match status" value="1"/>
</dbReference>
<evidence type="ECO:0000313" key="2">
    <source>
        <dbReference type="EMBL" id="KAG7445441.1"/>
    </source>
</evidence>
<evidence type="ECO:0000313" key="3">
    <source>
        <dbReference type="Proteomes" id="UP000812287"/>
    </source>
</evidence>
<comment type="caution">
    <text evidence="2">The sequence shown here is derived from an EMBL/GenBank/DDBJ whole genome shotgun (WGS) entry which is preliminary data.</text>
</comment>
<dbReference type="InterPro" id="IPR052711">
    <property type="entry name" value="Zinc_ADH-like"/>
</dbReference>
<name>A0A9P7VQA2_9AGAR</name>
<dbReference type="EMBL" id="MU250537">
    <property type="protein sequence ID" value="KAG7445441.1"/>
    <property type="molecule type" value="Genomic_DNA"/>
</dbReference>
<dbReference type="InterPro" id="IPR020843">
    <property type="entry name" value="ER"/>
</dbReference>
<dbReference type="RefSeq" id="XP_043038941.1">
    <property type="nucleotide sequence ID" value="XM_043177323.1"/>
</dbReference>
<dbReference type="AlphaFoldDB" id="A0A9P7VQA2"/>